<evidence type="ECO:0000313" key="2">
    <source>
        <dbReference type="EMBL" id="GFO47866.1"/>
    </source>
</evidence>
<protein>
    <submittedName>
        <fullName evidence="2">Uncharacterized protein</fullName>
    </submittedName>
</protein>
<sequence>MSFLGSYYSWLTYAYSLGYFTYFVLEDEEDVHAPRPSNRIDKTRQGERKLQYARVGLEPVPPPASTDPPDRGTKRTRTEPSAFTNKIESFDSGHSPSHSIRLEYLCYSGNPLDYYYITECAIF</sequence>
<gene>
    <name evidence="2" type="ORF">PoB_007437100</name>
</gene>
<feature type="compositionally biased region" description="Polar residues" evidence="1">
    <location>
        <begin position="79"/>
        <end position="97"/>
    </location>
</feature>
<dbReference type="EMBL" id="BLXT01008354">
    <property type="protein sequence ID" value="GFO47866.1"/>
    <property type="molecule type" value="Genomic_DNA"/>
</dbReference>
<comment type="caution">
    <text evidence="2">The sequence shown here is derived from an EMBL/GenBank/DDBJ whole genome shotgun (WGS) entry which is preliminary data.</text>
</comment>
<accession>A0AAV4DVK1</accession>
<dbReference type="Proteomes" id="UP000735302">
    <property type="component" value="Unassembled WGS sequence"/>
</dbReference>
<evidence type="ECO:0000313" key="3">
    <source>
        <dbReference type="Proteomes" id="UP000735302"/>
    </source>
</evidence>
<feature type="region of interest" description="Disordered" evidence="1">
    <location>
        <begin position="53"/>
        <end position="97"/>
    </location>
</feature>
<dbReference type="AlphaFoldDB" id="A0AAV4DVK1"/>
<reference evidence="2 3" key="1">
    <citation type="journal article" date="2021" name="Elife">
        <title>Chloroplast acquisition without the gene transfer in kleptoplastic sea slugs, Plakobranchus ocellatus.</title>
        <authorList>
            <person name="Maeda T."/>
            <person name="Takahashi S."/>
            <person name="Yoshida T."/>
            <person name="Shimamura S."/>
            <person name="Takaki Y."/>
            <person name="Nagai Y."/>
            <person name="Toyoda A."/>
            <person name="Suzuki Y."/>
            <person name="Arimoto A."/>
            <person name="Ishii H."/>
            <person name="Satoh N."/>
            <person name="Nishiyama T."/>
            <person name="Hasebe M."/>
            <person name="Maruyama T."/>
            <person name="Minagawa J."/>
            <person name="Obokata J."/>
            <person name="Shigenobu S."/>
        </authorList>
    </citation>
    <scope>NUCLEOTIDE SEQUENCE [LARGE SCALE GENOMIC DNA]</scope>
</reference>
<keyword evidence="3" id="KW-1185">Reference proteome</keyword>
<evidence type="ECO:0000256" key="1">
    <source>
        <dbReference type="SAM" id="MobiDB-lite"/>
    </source>
</evidence>
<proteinExistence type="predicted"/>
<organism evidence="2 3">
    <name type="scientific">Plakobranchus ocellatus</name>
    <dbReference type="NCBI Taxonomy" id="259542"/>
    <lineage>
        <taxon>Eukaryota</taxon>
        <taxon>Metazoa</taxon>
        <taxon>Spiralia</taxon>
        <taxon>Lophotrochozoa</taxon>
        <taxon>Mollusca</taxon>
        <taxon>Gastropoda</taxon>
        <taxon>Heterobranchia</taxon>
        <taxon>Euthyneura</taxon>
        <taxon>Panpulmonata</taxon>
        <taxon>Sacoglossa</taxon>
        <taxon>Placobranchoidea</taxon>
        <taxon>Plakobranchidae</taxon>
        <taxon>Plakobranchus</taxon>
    </lineage>
</organism>
<name>A0AAV4DVK1_9GAST</name>
<feature type="compositionally biased region" description="Basic and acidic residues" evidence="1">
    <location>
        <begin position="68"/>
        <end position="78"/>
    </location>
</feature>